<evidence type="ECO:0000313" key="6">
    <source>
        <dbReference type="EMBL" id="KSZ57634.1"/>
    </source>
</evidence>
<dbReference type="PATRIC" id="fig|1441730.3.peg.3516"/>
<evidence type="ECO:0000256" key="1">
    <source>
        <dbReference type="ARBA" id="ARBA00022630"/>
    </source>
</evidence>
<dbReference type="GO" id="GO:0005886">
    <property type="term" value="C:plasma membrane"/>
    <property type="evidence" value="ECO:0007669"/>
    <property type="project" value="TreeGrafter"/>
</dbReference>
<dbReference type="GO" id="GO:0016627">
    <property type="term" value="F:oxidoreductase activity, acting on the CH-CH group of donors"/>
    <property type="evidence" value="ECO:0007669"/>
    <property type="project" value="InterPro"/>
</dbReference>
<dbReference type="InterPro" id="IPR013786">
    <property type="entry name" value="AcylCoA_DH/ox_N"/>
</dbReference>
<dbReference type="InterPro" id="IPR052161">
    <property type="entry name" value="Mycobact_Acyl-CoA_DH"/>
</dbReference>
<gene>
    <name evidence="6" type="ORF">Z045_16865</name>
</gene>
<dbReference type="Gene3D" id="2.40.110.10">
    <property type="entry name" value="Butyryl-CoA Dehydrogenase, subunit A, domain 2"/>
    <property type="match status" value="1"/>
</dbReference>
<name>A0A0V9UI03_9NOCA</name>
<dbReference type="InterPro" id="IPR046373">
    <property type="entry name" value="Acyl-CoA_Oxase/DH_mid-dom_sf"/>
</dbReference>
<dbReference type="GO" id="GO:0050660">
    <property type="term" value="F:flavin adenine dinucleotide binding"/>
    <property type="evidence" value="ECO:0007669"/>
    <property type="project" value="InterPro"/>
</dbReference>
<evidence type="ECO:0000256" key="2">
    <source>
        <dbReference type="ARBA" id="ARBA00023002"/>
    </source>
</evidence>
<evidence type="ECO:0000259" key="4">
    <source>
        <dbReference type="Pfam" id="PF02770"/>
    </source>
</evidence>
<evidence type="ECO:0000256" key="3">
    <source>
        <dbReference type="SAM" id="MobiDB-lite"/>
    </source>
</evidence>
<evidence type="ECO:0000313" key="7">
    <source>
        <dbReference type="Proteomes" id="UP000053060"/>
    </source>
</evidence>
<dbReference type="PANTHER" id="PTHR43292">
    <property type="entry name" value="ACYL-COA DEHYDROGENASE"/>
    <property type="match status" value="1"/>
</dbReference>
<keyword evidence="1" id="KW-0285">Flavoprotein</keyword>
<dbReference type="Proteomes" id="UP000053060">
    <property type="component" value="Unassembled WGS sequence"/>
</dbReference>
<proteinExistence type="predicted"/>
<reference evidence="6 7" key="2">
    <citation type="journal article" date="2016" name="Genome Announc.">
        <title>Draft Genome Sequence of a Versatile Hydrocarbon-Degrading Bacterium, Rhodococcus pyridinivorans Strain KG-16, Collected from Oil Fields in India.</title>
        <authorList>
            <person name="Aggarwal R.K."/>
            <person name="Dawar C."/>
            <person name="Phanindranath R."/>
            <person name="Mutnuri L."/>
            <person name="Dayal A.M."/>
        </authorList>
    </citation>
    <scope>NUCLEOTIDE SEQUENCE [LARGE SCALE GENOMIC DNA]</scope>
    <source>
        <strain evidence="6 7">KG-16</strain>
    </source>
</reference>
<protein>
    <submittedName>
        <fullName evidence="6">Acyl-CoA dehydrogenase</fullName>
    </submittedName>
</protein>
<dbReference type="SUPFAM" id="SSF47203">
    <property type="entry name" value="Acyl-CoA dehydrogenase C-terminal domain-like"/>
    <property type="match status" value="1"/>
</dbReference>
<feature type="domain" description="Acyl-CoA oxidase/dehydrogenase middle" evidence="4">
    <location>
        <begin position="143"/>
        <end position="225"/>
    </location>
</feature>
<organism evidence="6 7">
    <name type="scientific">Rhodococcus pyridinivorans KG-16</name>
    <dbReference type="NCBI Taxonomy" id="1441730"/>
    <lineage>
        <taxon>Bacteria</taxon>
        <taxon>Bacillati</taxon>
        <taxon>Actinomycetota</taxon>
        <taxon>Actinomycetes</taxon>
        <taxon>Mycobacteriales</taxon>
        <taxon>Nocardiaceae</taxon>
        <taxon>Rhodococcus</taxon>
    </lineage>
</organism>
<dbReference type="PANTHER" id="PTHR43292:SF4">
    <property type="entry name" value="ACYL-COA DEHYDROGENASE FADE34"/>
    <property type="match status" value="1"/>
</dbReference>
<dbReference type="RefSeq" id="WP_060652873.1">
    <property type="nucleotide sequence ID" value="NZ_AZXY01000008.1"/>
</dbReference>
<dbReference type="EMBL" id="AZXY01000008">
    <property type="protein sequence ID" value="KSZ57634.1"/>
    <property type="molecule type" value="Genomic_DNA"/>
</dbReference>
<keyword evidence="2" id="KW-0560">Oxidoreductase</keyword>
<dbReference type="Gene3D" id="1.20.140.10">
    <property type="entry name" value="Butyryl-CoA Dehydrogenase, subunit A, domain 3"/>
    <property type="match status" value="1"/>
</dbReference>
<dbReference type="InterPro" id="IPR009100">
    <property type="entry name" value="AcylCoA_DH/oxidase_NM_dom_sf"/>
</dbReference>
<dbReference type="AlphaFoldDB" id="A0A0V9UI03"/>
<dbReference type="SUPFAM" id="SSF56645">
    <property type="entry name" value="Acyl-CoA dehydrogenase NM domain-like"/>
    <property type="match status" value="1"/>
</dbReference>
<evidence type="ECO:0000259" key="5">
    <source>
        <dbReference type="Pfam" id="PF02771"/>
    </source>
</evidence>
<feature type="domain" description="Acyl-CoA dehydrogenase/oxidase N-terminal" evidence="5">
    <location>
        <begin position="55"/>
        <end position="137"/>
    </location>
</feature>
<dbReference type="Pfam" id="PF02771">
    <property type="entry name" value="Acyl-CoA_dh_N"/>
    <property type="match status" value="1"/>
</dbReference>
<dbReference type="Pfam" id="PF02770">
    <property type="entry name" value="Acyl-CoA_dh_M"/>
    <property type="match status" value="1"/>
</dbReference>
<accession>A0A0V9UI03</accession>
<dbReference type="InterPro" id="IPR037069">
    <property type="entry name" value="AcylCoA_DH/ox_N_sf"/>
</dbReference>
<reference evidence="7" key="1">
    <citation type="submission" date="2015-01" db="EMBL/GenBank/DDBJ databases">
        <title>Draft genome sequence of Rhodococcus pyridinivorans strain KG-16, a hydrocarbon-degrading bacterium.</title>
        <authorList>
            <person name="Aggarwal R.K."/>
            <person name="Dawar C."/>
        </authorList>
    </citation>
    <scope>NUCLEOTIDE SEQUENCE [LARGE SCALE GENOMIC DNA]</scope>
    <source>
        <strain evidence="7">KG-16</strain>
    </source>
</reference>
<dbReference type="InterPro" id="IPR006091">
    <property type="entry name" value="Acyl-CoA_Oxase/DH_mid-dom"/>
</dbReference>
<feature type="region of interest" description="Disordered" evidence="3">
    <location>
        <begin position="405"/>
        <end position="427"/>
    </location>
</feature>
<sequence>MTLDTSDRADVTETLDEFRARARAWIDANLERSDSAAYIGVLRPEASDEEELVLVQRERDIQRAMFDAGFAGICFPREYGGQGLSRAYQQAFDEELAGYEYPSRLQVPTFVPCAAVLLEFGTEEQKRRHIPAILKGEELWMQMLSEPSGGSDVAAAVTTAVRDGEDWILNGSKIWTTGAWWSDWALCLARTNWDIPKNRGLTVFMVPLKQPSVEVHRIEMLSGSKEFCQEFLTDVRVPDSDRLGEVDDGWTVGTRWMFHERMYRNSPYTTIPAGVSRGASRMSELFAVARDAGRLDDPLARDLLGEARMLELVKQSLEQRVSTGVATRTMSDQAASIARLMSGVVESRLVTIGYEFTDANGAAWDEADGAVAQRGIDHLMRQVWCIAGGTTEMARNAISERVLGMPRERSHDPNIPFRDVPRSRPTT</sequence>
<dbReference type="Gene3D" id="1.10.540.10">
    <property type="entry name" value="Acyl-CoA dehydrogenase/oxidase, N-terminal domain"/>
    <property type="match status" value="1"/>
</dbReference>
<comment type="caution">
    <text evidence="6">The sequence shown here is derived from an EMBL/GenBank/DDBJ whole genome shotgun (WGS) entry which is preliminary data.</text>
</comment>
<dbReference type="InterPro" id="IPR036250">
    <property type="entry name" value="AcylCo_DH-like_C"/>
</dbReference>